<evidence type="ECO:0000313" key="4">
    <source>
        <dbReference type="Proteomes" id="UP000077428"/>
    </source>
</evidence>
<accession>A0A165ZAV2</accession>
<dbReference type="STRING" id="66851.MBORA_18120"/>
<comment type="caution">
    <text evidence="3">The sequence shown here is derived from an EMBL/GenBank/DDBJ whole genome shotgun (WGS) entry which is preliminary data.</text>
</comment>
<dbReference type="EMBL" id="LWMU01000114">
    <property type="protein sequence ID" value="KZX10481.1"/>
    <property type="molecule type" value="Genomic_DNA"/>
</dbReference>
<keyword evidence="2" id="KW-1133">Transmembrane helix</keyword>
<protein>
    <submittedName>
        <fullName evidence="3">Uncharacterized protein</fullName>
    </submittedName>
</protein>
<sequence>MPSDRDKLLAIMSSLESDYKSGRISAEKYSYFRSKYEDKLNTIDAREATNRIRSMQGKKSNKAHKINKKPTRDRRKEEEDLVQKYIINPKKGDETFKKKKTGVESNTFKLILLLILVIAFTAGVAYGIFNFDYETVSETSAVAIVHDTAFPEIQAVVPNETNATYTNTSSEENIDNADDASDTGSTDNPSSYVPQDNNGGGSSDGGSSSSDNNGGGSSDGGSSDGGGTIDNGNSGE</sequence>
<dbReference type="PATRIC" id="fig|66851.6.peg.1981"/>
<proteinExistence type="predicted"/>
<feature type="region of interest" description="Disordered" evidence="1">
    <location>
        <begin position="55"/>
        <end position="78"/>
    </location>
</feature>
<feature type="compositionally biased region" description="Basic residues" evidence="1">
    <location>
        <begin position="59"/>
        <end position="73"/>
    </location>
</feature>
<gene>
    <name evidence="3" type="ORF">MBORA_18120</name>
</gene>
<dbReference type="AlphaFoldDB" id="A0A165ZAV2"/>
<feature type="region of interest" description="Disordered" evidence="1">
    <location>
        <begin position="165"/>
        <end position="236"/>
    </location>
</feature>
<feature type="transmembrane region" description="Helical" evidence="2">
    <location>
        <begin position="107"/>
        <end position="129"/>
    </location>
</feature>
<keyword evidence="2" id="KW-0472">Membrane</keyword>
<evidence type="ECO:0000256" key="2">
    <source>
        <dbReference type="SAM" id="Phobius"/>
    </source>
</evidence>
<keyword evidence="2" id="KW-0812">Transmembrane</keyword>
<reference evidence="4" key="1">
    <citation type="journal article" date="2016" name="Genome Announc.">
        <title>Draft Genome Sequences of Methanobrevibacter curvatus DSM11111, Methanobrevibacter cuticularis DSM11139, Methanobrevibacter filiformis DSM11501, and Methanobrevibacter oralis DSM7256.</title>
        <authorList>
            <person name="Poehlein A."/>
            <person name="Seedorf H."/>
        </authorList>
    </citation>
    <scope>NUCLEOTIDE SEQUENCE [LARGE SCALE GENOMIC DNA]</scope>
    <source>
        <strain evidence="4">DSM 7256 / JCM 30027 / ZR</strain>
    </source>
</reference>
<evidence type="ECO:0000256" key="1">
    <source>
        <dbReference type="SAM" id="MobiDB-lite"/>
    </source>
</evidence>
<organism evidence="3 4">
    <name type="scientific">Methanobrevibacter oralis</name>
    <dbReference type="NCBI Taxonomy" id="66851"/>
    <lineage>
        <taxon>Archaea</taxon>
        <taxon>Methanobacteriati</taxon>
        <taxon>Methanobacteriota</taxon>
        <taxon>Methanomada group</taxon>
        <taxon>Methanobacteria</taxon>
        <taxon>Methanobacteriales</taxon>
        <taxon>Methanobacteriaceae</taxon>
        <taxon>Methanobrevibacter</taxon>
    </lineage>
</organism>
<dbReference type="Proteomes" id="UP000077428">
    <property type="component" value="Unassembled WGS sequence"/>
</dbReference>
<dbReference type="OrthoDB" id="78072at2157"/>
<evidence type="ECO:0000313" key="3">
    <source>
        <dbReference type="EMBL" id="KZX10481.1"/>
    </source>
</evidence>
<name>A0A165ZAV2_METOA</name>
<keyword evidence="4" id="KW-1185">Reference proteome</keyword>
<feature type="compositionally biased region" description="Acidic residues" evidence="1">
    <location>
        <begin position="172"/>
        <end position="181"/>
    </location>
</feature>
<feature type="compositionally biased region" description="Gly residues" evidence="1">
    <location>
        <begin position="213"/>
        <end position="236"/>
    </location>
</feature>
<feature type="compositionally biased region" description="Polar residues" evidence="1">
    <location>
        <begin position="182"/>
        <end position="195"/>
    </location>
</feature>
<dbReference type="RefSeq" id="WP_063720568.1">
    <property type="nucleotide sequence ID" value="NZ_LT985172.1"/>
</dbReference>